<dbReference type="AlphaFoldDB" id="A0A0W0VKQ0"/>
<dbReference type="STRING" id="45068.Llon_1565"/>
<dbReference type="GO" id="GO:0030170">
    <property type="term" value="F:pyridoxal phosphate binding"/>
    <property type="evidence" value="ECO:0007669"/>
    <property type="project" value="InterPro"/>
</dbReference>
<dbReference type="GO" id="GO:0008710">
    <property type="term" value="F:8-amino-7-oxononanoate synthase activity"/>
    <property type="evidence" value="ECO:0007669"/>
    <property type="project" value="TreeGrafter"/>
</dbReference>
<dbReference type="InterPro" id="IPR015421">
    <property type="entry name" value="PyrdxlP-dep_Trfase_major"/>
</dbReference>
<dbReference type="EMBL" id="LNYK01000019">
    <property type="protein sequence ID" value="KTD20679.1"/>
    <property type="molecule type" value="Genomic_DNA"/>
</dbReference>
<comment type="cofactor">
    <cofactor evidence="1">
        <name>pyridoxal 5'-phosphate</name>
        <dbReference type="ChEBI" id="CHEBI:597326"/>
    </cofactor>
</comment>
<dbReference type="Gene3D" id="3.90.1150.10">
    <property type="entry name" value="Aspartate Aminotransferase, domain 1"/>
    <property type="match status" value="1"/>
</dbReference>
<comment type="caution">
    <text evidence="5">The sequence shown here is derived from an EMBL/GenBank/DDBJ whole genome shotgun (WGS) entry which is preliminary data.</text>
</comment>
<keyword evidence="3" id="KW-0663">Pyridoxal phosphate</keyword>
<organism evidence="5 6">
    <name type="scientific">Legionella londiniensis</name>
    <dbReference type="NCBI Taxonomy" id="45068"/>
    <lineage>
        <taxon>Bacteria</taxon>
        <taxon>Pseudomonadati</taxon>
        <taxon>Pseudomonadota</taxon>
        <taxon>Gammaproteobacteria</taxon>
        <taxon>Legionellales</taxon>
        <taxon>Legionellaceae</taxon>
        <taxon>Legionella</taxon>
    </lineage>
</organism>
<proteinExistence type="predicted"/>
<reference evidence="5 6" key="1">
    <citation type="submission" date="2015-11" db="EMBL/GenBank/DDBJ databases">
        <title>Genomic analysis of 38 Legionella species identifies large and diverse effector repertoires.</title>
        <authorList>
            <person name="Burstein D."/>
            <person name="Amaro F."/>
            <person name="Zusman T."/>
            <person name="Lifshitz Z."/>
            <person name="Cohen O."/>
            <person name="Gilbert J.A."/>
            <person name="Pupko T."/>
            <person name="Shuman H.A."/>
            <person name="Segal G."/>
        </authorList>
    </citation>
    <scope>NUCLEOTIDE SEQUENCE [LARGE SCALE GENOMIC DNA]</scope>
    <source>
        <strain evidence="5 6">ATCC 49505</strain>
    </source>
</reference>
<keyword evidence="2" id="KW-0808">Transferase</keyword>
<dbReference type="OrthoDB" id="9807157at2"/>
<evidence type="ECO:0000313" key="5">
    <source>
        <dbReference type="EMBL" id="KTD20679.1"/>
    </source>
</evidence>
<dbReference type="GO" id="GO:0009102">
    <property type="term" value="P:biotin biosynthetic process"/>
    <property type="evidence" value="ECO:0007669"/>
    <property type="project" value="TreeGrafter"/>
</dbReference>
<dbReference type="InterPro" id="IPR015424">
    <property type="entry name" value="PyrdxlP-dep_Trfase"/>
</dbReference>
<feature type="domain" description="Aminotransferase class I/classII large" evidence="4">
    <location>
        <begin position="31"/>
        <end position="366"/>
    </location>
</feature>
<dbReference type="SUPFAM" id="SSF53383">
    <property type="entry name" value="PLP-dependent transferases"/>
    <property type="match status" value="1"/>
</dbReference>
<dbReference type="Pfam" id="PF00155">
    <property type="entry name" value="Aminotran_1_2"/>
    <property type="match status" value="1"/>
</dbReference>
<evidence type="ECO:0000259" key="4">
    <source>
        <dbReference type="Pfam" id="PF00155"/>
    </source>
</evidence>
<name>A0A0W0VKQ0_9GAMM</name>
<gene>
    <name evidence="5" type="primary">bioF</name>
    <name evidence="5" type="ORF">Llon_1565</name>
</gene>
<dbReference type="Gene3D" id="3.40.640.10">
    <property type="entry name" value="Type I PLP-dependent aspartate aminotransferase-like (Major domain)"/>
    <property type="match status" value="1"/>
</dbReference>
<dbReference type="Proteomes" id="UP000054997">
    <property type="component" value="Unassembled WGS sequence"/>
</dbReference>
<evidence type="ECO:0000256" key="1">
    <source>
        <dbReference type="ARBA" id="ARBA00001933"/>
    </source>
</evidence>
<dbReference type="PATRIC" id="fig|45068.5.peg.1698"/>
<accession>A0A0W0VKQ0</accession>
<protein>
    <submittedName>
        <fullName evidence="5">8-amino-7-oxononanoate synthase</fullName>
    </submittedName>
</protein>
<dbReference type="InterPro" id="IPR004839">
    <property type="entry name" value="Aminotransferase_I/II_large"/>
</dbReference>
<keyword evidence="6" id="KW-1185">Reference proteome</keyword>
<dbReference type="PANTHER" id="PTHR13693">
    <property type="entry name" value="CLASS II AMINOTRANSFERASE/8-AMINO-7-OXONONANOATE SYNTHASE"/>
    <property type="match status" value="1"/>
</dbReference>
<evidence type="ECO:0000313" key="6">
    <source>
        <dbReference type="Proteomes" id="UP000054997"/>
    </source>
</evidence>
<evidence type="ECO:0000256" key="2">
    <source>
        <dbReference type="ARBA" id="ARBA00022679"/>
    </source>
</evidence>
<dbReference type="InterPro" id="IPR050087">
    <property type="entry name" value="AON_synthase_class-II"/>
</dbReference>
<sequence length="375" mass="41471">MLDTKLNQLISQQQKLGLYRKCRFSASGKQTISFSSNDYLSLRNDARIKAAYCIGANNLPAGSGGSMLLGGYHPVHRELEQTFAKALKVDACLLFTSGYAANLSVAQLLASIQAHVLIDKAVHASVYDGLKFANAEYSRYLHNDLDDFCKKIKQIPEGSVIMTESVFSMSGQKAKLPEIAQIARSRGIKLVIDEAHAFGVFGEQGLGSVVESGLSQNEVPLRVIPFGKAMAASGAVVAGQSLWIEALLQCARPYIYSTALSPAYTYGLLETLKIVQQADMQRKKLLTLVDYFRHAISQSPLKWRNSNTPIQQLHLGCPRRAVSYADMLQKQGIMCFPIRQPTVNKQETGLRVILNYNHTPDDINLLFSSLHHHER</sequence>
<dbReference type="PANTHER" id="PTHR13693:SF100">
    <property type="entry name" value="8-AMINO-7-OXONONANOATE SYNTHASE"/>
    <property type="match status" value="1"/>
</dbReference>
<dbReference type="InterPro" id="IPR015422">
    <property type="entry name" value="PyrdxlP-dep_Trfase_small"/>
</dbReference>
<dbReference type="RefSeq" id="WP_058529560.1">
    <property type="nucleotide sequence ID" value="NZ_CAAAHZ010000004.1"/>
</dbReference>
<evidence type="ECO:0000256" key="3">
    <source>
        <dbReference type="ARBA" id="ARBA00022898"/>
    </source>
</evidence>